<evidence type="ECO:0000313" key="2">
    <source>
        <dbReference type="Proteomes" id="UP000027180"/>
    </source>
</evidence>
<dbReference type="Proteomes" id="UP000027180">
    <property type="component" value="Chromosome"/>
</dbReference>
<dbReference type="KEGG" id="rei:IE4771_CH03046"/>
<organism evidence="1 2">
    <name type="scientific">Rhizobium etli bv. mimosae str. IE4771</name>
    <dbReference type="NCBI Taxonomy" id="1432050"/>
    <lineage>
        <taxon>Bacteria</taxon>
        <taxon>Pseudomonadati</taxon>
        <taxon>Pseudomonadota</taxon>
        <taxon>Alphaproteobacteria</taxon>
        <taxon>Hyphomicrobiales</taxon>
        <taxon>Rhizobiaceae</taxon>
        <taxon>Rhizobium/Agrobacterium group</taxon>
        <taxon>Rhizobium</taxon>
    </lineage>
</organism>
<reference evidence="1 2" key="1">
    <citation type="submission" date="2013-12" db="EMBL/GenBank/DDBJ databases">
        <title>Complete genome sequence of Rhizobium etli bv. mimosae IE4771.</title>
        <authorList>
            <person name="Bustos P."/>
            <person name="Santamaria R.I."/>
            <person name="Lozano L."/>
            <person name="Ormeno-Orrillo E."/>
            <person name="Rogel M.A."/>
            <person name="Romero D."/>
            <person name="Cevallos M.A."/>
            <person name="Martinez-Romero E."/>
            <person name="Gonzalez V."/>
        </authorList>
    </citation>
    <scope>NUCLEOTIDE SEQUENCE [LARGE SCALE GENOMIC DNA]</scope>
    <source>
        <strain evidence="1 2">IE4771</strain>
    </source>
</reference>
<accession>A0A060I858</accession>
<sequence>MRELQLLNRVRPCPSLKCRLRDHISAHGKGFGGSAMEVTVRIQEGGLRNAYCIVEGTDGHFLIYRNHAVAADAFDRMQKSSNPLPLLTRDSREIGLDWFGPDARSARPGRRVLRGWEFTLDGNNDRVQAHGFQ</sequence>
<protein>
    <submittedName>
        <fullName evidence="1">Uncharacterized protein</fullName>
    </submittedName>
</protein>
<name>A0A060I858_RHIET</name>
<dbReference type="AlphaFoldDB" id="A0A060I858"/>
<evidence type="ECO:0000313" key="1">
    <source>
        <dbReference type="EMBL" id="AIC28140.1"/>
    </source>
</evidence>
<proteinExistence type="predicted"/>
<gene>
    <name evidence="1" type="ORF">IE4771_CH03046</name>
</gene>
<dbReference type="HOGENOM" id="CLU_1905025_0_0_5"/>
<dbReference type="EMBL" id="CP006986">
    <property type="protein sequence ID" value="AIC28140.1"/>
    <property type="molecule type" value="Genomic_DNA"/>
</dbReference>